<accession>A0A813B2C1</accession>
<protein>
    <submittedName>
        <fullName evidence="1">Uncharacterized protein</fullName>
    </submittedName>
</protein>
<evidence type="ECO:0000313" key="1">
    <source>
        <dbReference type="EMBL" id="CAE7885566.1"/>
    </source>
</evidence>
<dbReference type="EMBL" id="CAJNJA010065428">
    <property type="protein sequence ID" value="CAE7885566.1"/>
    <property type="molecule type" value="Genomic_DNA"/>
</dbReference>
<organism evidence="1 2">
    <name type="scientific">Symbiodinium necroappetens</name>
    <dbReference type="NCBI Taxonomy" id="1628268"/>
    <lineage>
        <taxon>Eukaryota</taxon>
        <taxon>Sar</taxon>
        <taxon>Alveolata</taxon>
        <taxon>Dinophyceae</taxon>
        <taxon>Suessiales</taxon>
        <taxon>Symbiodiniaceae</taxon>
        <taxon>Symbiodinium</taxon>
    </lineage>
</organism>
<evidence type="ECO:0000313" key="2">
    <source>
        <dbReference type="Proteomes" id="UP000601435"/>
    </source>
</evidence>
<dbReference type="Proteomes" id="UP000601435">
    <property type="component" value="Unassembled WGS sequence"/>
</dbReference>
<reference evidence="1" key="1">
    <citation type="submission" date="2021-02" db="EMBL/GenBank/DDBJ databases">
        <authorList>
            <person name="Dougan E. K."/>
            <person name="Rhodes N."/>
            <person name="Thang M."/>
            <person name="Chan C."/>
        </authorList>
    </citation>
    <scope>NUCLEOTIDE SEQUENCE</scope>
</reference>
<keyword evidence="2" id="KW-1185">Reference proteome</keyword>
<proteinExistence type="predicted"/>
<dbReference type="AlphaFoldDB" id="A0A813B2C1"/>
<gene>
    <name evidence="1" type="ORF">SNEC2469_LOCUS29265</name>
</gene>
<comment type="caution">
    <text evidence="1">The sequence shown here is derived from an EMBL/GenBank/DDBJ whole genome shotgun (WGS) entry which is preliminary data.</text>
</comment>
<sequence length="327" mass="35514">MLVEALGWAACASYAAAAVKFSIDASVRVLSECFDFRSTSACVSTLQPWWCRLPSMIEEARLRGVPVTDVLHHLAIPLKRAAAARKIQAFMRSRSTTLAMAALSTAGIAGDCGSECDDDSDIGSETDDEEIRPRGARPAEGVVAAQVDPMSVLGREAIRVMLFHLNDGEAPEEGTVLKLALQKQFLFAAYSARGVFRTKAALQLVGAGHGMQIAGCGSEHLSGGGRAVLSAATFFARRHQVPFLILQPLDSAARSFWIYNGFSECTALRGLYQHRNHRDCRCYCQHMRSVTRSVAGPCTDRNLNVADFVNFLLGKTSLLHAPLILWL</sequence>
<name>A0A813B2C1_9DINO</name>